<evidence type="ECO:0000313" key="1">
    <source>
        <dbReference type="EMBL" id="SFK47308.1"/>
    </source>
</evidence>
<evidence type="ECO:0000313" key="2">
    <source>
        <dbReference type="Proteomes" id="UP000199533"/>
    </source>
</evidence>
<dbReference type="EMBL" id="FOSP01000007">
    <property type="protein sequence ID" value="SFK47308.1"/>
    <property type="molecule type" value="Genomic_DNA"/>
</dbReference>
<proteinExistence type="predicted"/>
<organism evidence="1 2">
    <name type="scientific">Nitrosomonas aestuarii</name>
    <dbReference type="NCBI Taxonomy" id="52441"/>
    <lineage>
        <taxon>Bacteria</taxon>
        <taxon>Pseudomonadati</taxon>
        <taxon>Pseudomonadota</taxon>
        <taxon>Betaproteobacteria</taxon>
        <taxon>Nitrosomonadales</taxon>
        <taxon>Nitrosomonadaceae</taxon>
        <taxon>Nitrosomonas</taxon>
    </lineage>
</organism>
<gene>
    <name evidence="1" type="ORF">SAMN05216302_100754</name>
</gene>
<reference evidence="2" key="1">
    <citation type="submission" date="2016-10" db="EMBL/GenBank/DDBJ databases">
        <authorList>
            <person name="Varghese N."/>
            <person name="Submissions S."/>
        </authorList>
    </citation>
    <scope>NUCLEOTIDE SEQUENCE [LARGE SCALE GENOMIC DNA]</scope>
    <source>
        <strain evidence="2">Nm69</strain>
    </source>
</reference>
<dbReference type="Proteomes" id="UP000199533">
    <property type="component" value="Unassembled WGS sequence"/>
</dbReference>
<keyword evidence="2" id="KW-1185">Reference proteome</keyword>
<dbReference type="AlphaFoldDB" id="A0A1I3ZTE3"/>
<protein>
    <submittedName>
        <fullName evidence="1">Uncharacterized protein</fullName>
    </submittedName>
</protein>
<accession>A0A1I3ZTE3</accession>
<sequence>MLAVVLLTSTAVAVNKSSLSAVLSGSNGWHLGLLQSEIVSNSLYFTGTKVVGLQATTRTFNSFDVRSQLAVFLTASLLLKECRQHHQITRNSDYGFLYSAIS</sequence>
<name>A0A1I3ZTE3_9PROT</name>